<name>A0A2A4HQM9_9GAMM</name>
<keyword evidence="2" id="KW-1185">Reference proteome</keyword>
<accession>A0A2A4HQM9</accession>
<evidence type="ECO:0000313" key="1">
    <source>
        <dbReference type="EMBL" id="PCF96354.1"/>
    </source>
</evidence>
<evidence type="ECO:0000313" key="2">
    <source>
        <dbReference type="Proteomes" id="UP000218677"/>
    </source>
</evidence>
<comment type="caution">
    <text evidence="1">The sequence shown here is derived from an EMBL/GenBank/DDBJ whole genome shotgun (WGS) entry which is preliminary data.</text>
</comment>
<dbReference type="InterPro" id="IPR029058">
    <property type="entry name" value="AB_hydrolase_fold"/>
</dbReference>
<gene>
    <name evidence="1" type="ORF">CPA45_07415</name>
</gene>
<proteinExistence type="predicted"/>
<dbReference type="Proteomes" id="UP000218677">
    <property type="component" value="Unassembled WGS sequence"/>
</dbReference>
<protein>
    <recommendedName>
        <fullName evidence="3">Alpha/beta hydrolase</fullName>
    </recommendedName>
</protein>
<dbReference type="InterPro" id="IPR000801">
    <property type="entry name" value="Esterase-like"/>
</dbReference>
<reference evidence="2" key="1">
    <citation type="submission" date="2017-09" db="EMBL/GenBank/DDBJ databases">
        <authorList>
            <person name="Cho G.-S."/>
            <person name="Oguntoyinbo F.A."/>
            <person name="Cnockaert M."/>
            <person name="Kabisch J."/>
            <person name="Neve H."/>
            <person name="Bockelmann W."/>
            <person name="Wenning M."/>
            <person name="Franz C.M."/>
            <person name="Vandamme P."/>
        </authorList>
    </citation>
    <scope>NUCLEOTIDE SEQUENCE [LARGE SCALE GENOMIC DNA]</scope>
    <source>
        <strain evidence="2">MBT G8648</strain>
    </source>
</reference>
<sequence>MAGEVLSTGSGVSTFTLPDTQRQIDVYHYAPEGADAQTPIVFVLTGLRRNADEYRDAWIEAADQYNFNIVVPRFSPEDYPGVAGYNLGNLTTAEGEVNPTEEWSYSVIDTLYSDLQESGQTERDSYYLFGHSAGCQFVHRMMTFMPDSQAQATICSAAGWWTLPDTDNEWPYGLANAPTEVSHDEQQALFEKNLLVTVGDKDTDPWHQYLRRNYQAMAQGNHRVERAWVYYKTAEQKANRFGLDFNWAFQTVPDTGHDNAKVASFAAAQFDAFERTGAFDVTTPDTAPDS</sequence>
<dbReference type="SUPFAM" id="SSF53474">
    <property type="entry name" value="alpha/beta-Hydrolases"/>
    <property type="match status" value="1"/>
</dbReference>
<dbReference type="Gene3D" id="3.40.50.1820">
    <property type="entry name" value="alpha/beta hydrolase"/>
    <property type="match status" value="1"/>
</dbReference>
<dbReference type="EMBL" id="NWUX01000004">
    <property type="protein sequence ID" value="PCF96354.1"/>
    <property type="molecule type" value="Genomic_DNA"/>
</dbReference>
<organism evidence="1 2">
    <name type="scientific">Vreelandella nigrificans</name>
    <dbReference type="NCBI Taxonomy" id="2042704"/>
    <lineage>
        <taxon>Bacteria</taxon>
        <taxon>Pseudomonadati</taxon>
        <taxon>Pseudomonadota</taxon>
        <taxon>Gammaproteobacteria</taxon>
        <taxon>Oceanospirillales</taxon>
        <taxon>Halomonadaceae</taxon>
        <taxon>Vreelandella</taxon>
    </lineage>
</organism>
<dbReference type="Pfam" id="PF00756">
    <property type="entry name" value="Esterase"/>
    <property type="match status" value="1"/>
</dbReference>
<evidence type="ECO:0008006" key="3">
    <source>
        <dbReference type="Google" id="ProtNLM"/>
    </source>
</evidence>
<dbReference type="AlphaFoldDB" id="A0A2A4HQM9"/>